<dbReference type="EMBL" id="AMCV02000005">
    <property type="protein sequence ID" value="TDZ23694.1"/>
    <property type="molecule type" value="Genomic_DNA"/>
</dbReference>
<dbReference type="GO" id="GO:0042273">
    <property type="term" value="P:ribosomal large subunit biogenesis"/>
    <property type="evidence" value="ECO:0007669"/>
    <property type="project" value="UniProtKB-UniRule"/>
</dbReference>
<dbReference type="GO" id="GO:0042256">
    <property type="term" value="P:cytosolic ribosome assembly"/>
    <property type="evidence" value="ECO:0007669"/>
    <property type="project" value="UniProtKB-UniRule"/>
</dbReference>
<dbReference type="GO" id="GO:0000054">
    <property type="term" value="P:ribosomal subunit export from nucleus"/>
    <property type="evidence" value="ECO:0007669"/>
    <property type="project" value="UniProtKB-UniRule"/>
</dbReference>
<comment type="caution">
    <text evidence="8">The sequence shown here is derived from an EMBL/GenBank/DDBJ whole genome shotgun (WGS) entry which is preliminary data.</text>
</comment>
<evidence type="ECO:0000256" key="4">
    <source>
        <dbReference type="ARBA" id="ARBA00022917"/>
    </source>
</evidence>
<sequence length="988" mass="109234">MTCFLEEDFVPLNKSSKRQRTEEPESSADEKPSYRSIEGKAKAHELSDSDLDYDSDPQGGNLNIDVDDPLKQRSIQLSRHVKDHPEDISKWLELIAHQDVLLKANQSLNREVTIGEIQSFAGIKISMYESALAQVKKPEDEEFLLLGMMAEGAIAWSSEKLDKRWEAIANKQGSSFCLWRARVDHKLASLTTFKYGDLKAAHVDRLRAVTAQPSVSVSPAPGCGVTPNGVPRYEQMIYVFLRATRLAFDAGYRELAIAAWQALLELNLRRPYTNEGMADSELLSLFRDFWEDEVPRIGDNNAQGWDHYVQSNGTADPAEPQRDEDAVVPSRDVYKSWGATERLRASNARKPGRATDDILMDDPYRVVMFSDIEELLFVIPKEHVPHTWKQLIDGFLIFCSLPPAFRSSKWTEAAESDGALAGCLSLFGKEAVQKANEPDVLDETKKSPVFMQDGIHLANASDILFGTQGWFLYLSGWVKTSKTHDGPVDLGLVAHALRQLTTVESFSDLAEYSLAVDIIQDPDNTKKRAKALIKRSPASLPLYNAYALAEFANGNREVARRVVSSATGLINSSNQRHGLVLWRTWAWMELEAGFMEQAILRLCASVDEFLSHSPELTSATPTQQLKAYHYLSSRLEHQLSSRQLKDAVLTGECHALLAYLTSRESSEPISEAQGSITSAMERIWSVSSALCDCTELGVPRASQTLPRRLPHLTAAPVATLAYKQQHRSLLAASAELNGTNTIMAVRAQFENSNEVGVFSTLTNSYALVALGASENFYSVFEAELQDVIPICRTTIAGTRIIGRLTAGNRKGLLVPTSTSDQELQHLRNSLPDDIRIQRIEERLSALGNVIVCNDHIALIHPDLERETEEIIADVLGVEVFRQTIADNVLVGSYMSLSNQGGLVHPKTSIQDQDELSSLLQVPLVAGSVNRGSNVVGAGMVVNDWMAVTGLDTTATELSVIESVFRLGEGLGPSNVNTNLKDTMVESFY</sequence>
<dbReference type="PANTHER" id="PTHR10784">
    <property type="entry name" value="TRANSLATION INITIATION FACTOR 6"/>
    <property type="match status" value="1"/>
</dbReference>
<dbReference type="STRING" id="1213857.A0A484G1N0"/>
<dbReference type="AlphaFoldDB" id="A0A484G1N0"/>
<dbReference type="GO" id="GO:0005730">
    <property type="term" value="C:nucleolus"/>
    <property type="evidence" value="ECO:0007669"/>
    <property type="project" value="UniProtKB-SubCell"/>
</dbReference>
<accession>A0A484G1N0</accession>
<evidence type="ECO:0000256" key="6">
    <source>
        <dbReference type="HAMAP-Rule" id="MF_03132"/>
    </source>
</evidence>
<dbReference type="GO" id="GO:0003743">
    <property type="term" value="F:translation initiation factor activity"/>
    <property type="evidence" value="ECO:0007669"/>
    <property type="project" value="UniProtKB-UniRule"/>
</dbReference>
<dbReference type="InterPro" id="IPR013633">
    <property type="entry name" value="NRDE-2"/>
</dbReference>
<gene>
    <name evidence="6 8" type="primary">TIF6</name>
    <name evidence="8" type="ORF">Cob_v002948</name>
</gene>
<reference evidence="9" key="2">
    <citation type="journal article" date="2019" name="Mol. Plant Microbe Interact.">
        <title>Genome sequence resources for four phytopathogenic fungi from the Colletotrichum orbiculare species complex.</title>
        <authorList>
            <person name="Gan P."/>
            <person name="Tsushima A."/>
            <person name="Narusaka M."/>
            <person name="Narusaka Y."/>
            <person name="Takano Y."/>
            <person name="Kubo Y."/>
            <person name="Shirasu K."/>
        </authorList>
    </citation>
    <scope>GENOME REANNOTATION</scope>
    <source>
        <strain evidence="9">104-T / ATCC 96160 / CBS 514.97 / LARS 414 / MAFF 240422</strain>
    </source>
</reference>
<evidence type="ECO:0000256" key="5">
    <source>
        <dbReference type="ARBA" id="ARBA00023242"/>
    </source>
</evidence>
<keyword evidence="4 6" id="KW-0648">Protein biosynthesis</keyword>
<keyword evidence="9" id="KW-1185">Reference proteome</keyword>
<dbReference type="NCBIfam" id="TIGR00323">
    <property type="entry name" value="eIF-6"/>
    <property type="match status" value="1"/>
</dbReference>
<comment type="PTM">
    <text evidence="6">Phosphorylation at Ser-916 and Ser-917 promotes nuclear export.</text>
</comment>
<keyword evidence="1 6" id="KW-0963">Cytoplasm</keyword>
<protein>
    <recommendedName>
        <fullName evidence="6">Eukaryotic translation initiation factor 6</fullName>
        <shortName evidence="6">eIF-6</shortName>
    </recommendedName>
</protein>
<comment type="subunit">
    <text evidence="6">Monomer. Associates with the 60S ribosomal subunit.</text>
</comment>
<dbReference type="InterPro" id="IPR002769">
    <property type="entry name" value="eIF6"/>
</dbReference>
<dbReference type="SUPFAM" id="SSF55909">
    <property type="entry name" value="Pentein"/>
    <property type="match status" value="1"/>
</dbReference>
<dbReference type="OrthoDB" id="4155914at2759"/>
<comment type="function">
    <text evidence="6">Binds to the 60S ribosomal subunit and prevents its association with the 40S ribosomal subunit to form the 80S initiation complex in the cytoplasm. Is also involved in ribosome biogenesis. Associates with pre-60S subunits in the nucleus and is involved in its nuclear export.</text>
</comment>
<evidence type="ECO:0000313" key="8">
    <source>
        <dbReference type="EMBL" id="TDZ23694.1"/>
    </source>
</evidence>
<feature type="modified residue" description="Phosphoserine; by CK1" evidence="6">
    <location>
        <position position="917"/>
    </location>
</feature>
<feature type="region of interest" description="Disordered" evidence="7">
    <location>
        <begin position="12"/>
        <end position="67"/>
    </location>
</feature>
<keyword evidence="6" id="KW-0597">Phosphoprotein</keyword>
<evidence type="ECO:0000313" key="9">
    <source>
        <dbReference type="Proteomes" id="UP000014480"/>
    </source>
</evidence>
<keyword evidence="5 6" id="KW-0539">Nucleus</keyword>
<dbReference type="GO" id="GO:0043023">
    <property type="term" value="F:ribosomal large subunit binding"/>
    <property type="evidence" value="ECO:0007669"/>
    <property type="project" value="UniProtKB-UniRule"/>
</dbReference>
<evidence type="ECO:0000256" key="1">
    <source>
        <dbReference type="ARBA" id="ARBA00022490"/>
    </source>
</evidence>
<feature type="modified residue" description="Phosphoserine; by CK1" evidence="6">
    <location>
        <position position="916"/>
    </location>
</feature>
<evidence type="ECO:0000256" key="7">
    <source>
        <dbReference type="SAM" id="MobiDB-lite"/>
    </source>
</evidence>
<comment type="similarity">
    <text evidence="6">Belongs to the eIF-6 family.</text>
</comment>
<evidence type="ECO:0000256" key="3">
    <source>
        <dbReference type="ARBA" id="ARBA00022540"/>
    </source>
</evidence>
<dbReference type="Pfam" id="PF01912">
    <property type="entry name" value="eIF-6"/>
    <property type="match status" value="1"/>
</dbReference>
<dbReference type="Gene3D" id="3.75.10.10">
    <property type="entry name" value="L-arginine/glycine Amidinotransferase, Chain A"/>
    <property type="match status" value="1"/>
</dbReference>
<dbReference type="FunFam" id="3.75.10.10:FF:000001">
    <property type="entry name" value="Eukaryotic translation initiation factor 6"/>
    <property type="match status" value="1"/>
</dbReference>
<dbReference type="SMART" id="SM00654">
    <property type="entry name" value="eIF6"/>
    <property type="match status" value="1"/>
</dbReference>
<dbReference type="CDD" id="cd00527">
    <property type="entry name" value="IF6"/>
    <property type="match status" value="1"/>
</dbReference>
<keyword evidence="3 6" id="KW-0396">Initiation factor</keyword>
<comment type="subcellular location">
    <subcellularLocation>
        <location evidence="6">Cytoplasm</location>
    </subcellularLocation>
    <subcellularLocation>
        <location evidence="6">Nucleus</location>
        <location evidence="6">Nucleolus</location>
    </subcellularLocation>
    <text evidence="6">Shuttles between cytoplasm and nucleus/nucleolus.</text>
</comment>
<proteinExistence type="inferred from homology"/>
<feature type="compositionally biased region" description="Basic and acidic residues" evidence="7">
    <location>
        <begin position="19"/>
        <end position="47"/>
    </location>
</feature>
<organism evidence="8 9">
    <name type="scientific">Colletotrichum orbiculare (strain 104-T / ATCC 96160 / CBS 514.97 / LARS 414 / MAFF 240422)</name>
    <name type="common">Cucumber anthracnose fungus</name>
    <name type="synonym">Colletotrichum lagenarium</name>
    <dbReference type="NCBI Taxonomy" id="1213857"/>
    <lineage>
        <taxon>Eukaryota</taxon>
        <taxon>Fungi</taxon>
        <taxon>Dikarya</taxon>
        <taxon>Ascomycota</taxon>
        <taxon>Pezizomycotina</taxon>
        <taxon>Sordariomycetes</taxon>
        <taxon>Hypocreomycetidae</taxon>
        <taxon>Glomerellales</taxon>
        <taxon>Glomerellaceae</taxon>
        <taxon>Colletotrichum</taxon>
        <taxon>Colletotrichum orbiculare species complex</taxon>
    </lineage>
</organism>
<evidence type="ECO:0000256" key="2">
    <source>
        <dbReference type="ARBA" id="ARBA00022517"/>
    </source>
</evidence>
<dbReference type="Proteomes" id="UP000014480">
    <property type="component" value="Unassembled WGS sequence"/>
</dbReference>
<dbReference type="Pfam" id="PF08424">
    <property type="entry name" value="NRDE-2"/>
    <property type="match status" value="1"/>
</dbReference>
<keyword evidence="2 6" id="KW-0690">Ribosome biogenesis</keyword>
<dbReference type="GO" id="GO:0005737">
    <property type="term" value="C:cytoplasm"/>
    <property type="evidence" value="ECO:0007669"/>
    <property type="project" value="UniProtKB-SubCell"/>
</dbReference>
<name>A0A484G1N0_COLOR</name>
<dbReference type="HAMAP" id="MF_00032">
    <property type="entry name" value="eIF_6"/>
    <property type="match status" value="1"/>
</dbReference>
<reference evidence="9" key="1">
    <citation type="journal article" date="2013" name="New Phytol.">
        <title>Comparative genomic and transcriptomic analyses reveal the hemibiotrophic stage shift of Colletotrichum fungi.</title>
        <authorList>
            <person name="Gan P."/>
            <person name="Ikeda K."/>
            <person name="Irieda H."/>
            <person name="Narusaka M."/>
            <person name="O'Connell R.J."/>
            <person name="Narusaka Y."/>
            <person name="Takano Y."/>
            <person name="Kubo Y."/>
            <person name="Shirasu K."/>
        </authorList>
    </citation>
    <scope>NUCLEOTIDE SEQUENCE [LARGE SCALE GENOMIC DNA]</scope>
    <source>
        <strain evidence="9">104-T / ATCC 96160 / CBS 514.97 / LARS 414 / MAFF 240422</strain>
    </source>
</reference>